<comment type="pathway">
    <text evidence="12">Phospholipid metabolism; phosphatidylethanolamine biosynthesis; phosphatidylethanolamine from CDP-diacylglycerol: step 2/2.</text>
</comment>
<feature type="modified residue" description="Pyruvic acid (Ser); by autocatalysis" evidence="12">
    <location>
        <position position="257"/>
    </location>
</feature>
<comment type="catalytic activity">
    <reaction evidence="12">
        <text>a 1,2-diacyl-sn-glycero-3-phospho-L-serine + H(+) = a 1,2-diacyl-sn-glycero-3-phosphoethanolamine + CO2</text>
        <dbReference type="Rhea" id="RHEA:20828"/>
        <dbReference type="ChEBI" id="CHEBI:15378"/>
        <dbReference type="ChEBI" id="CHEBI:16526"/>
        <dbReference type="ChEBI" id="CHEBI:57262"/>
        <dbReference type="ChEBI" id="CHEBI:64612"/>
        <dbReference type="EC" id="4.1.1.65"/>
    </reaction>
</comment>
<dbReference type="EMBL" id="JBHLXE010000090">
    <property type="protein sequence ID" value="MFC0180096.1"/>
    <property type="molecule type" value="Genomic_DNA"/>
</dbReference>
<keyword evidence="7 12" id="KW-0865">Zymogen</keyword>
<evidence type="ECO:0000256" key="1">
    <source>
        <dbReference type="ARBA" id="ARBA00005189"/>
    </source>
</evidence>
<dbReference type="Proteomes" id="UP001589758">
    <property type="component" value="Unassembled WGS sequence"/>
</dbReference>
<dbReference type="PANTHER" id="PTHR10067">
    <property type="entry name" value="PHOSPHATIDYLSERINE DECARBOXYLASE"/>
    <property type="match status" value="1"/>
</dbReference>
<keyword evidence="9 12" id="KW-0456">Lyase</keyword>
<evidence type="ECO:0000256" key="3">
    <source>
        <dbReference type="ARBA" id="ARBA00022516"/>
    </source>
</evidence>
<keyword evidence="8 12" id="KW-0594">Phospholipid biosynthesis</keyword>
<keyword evidence="3 12" id="KW-0444">Lipid biosynthesis</keyword>
<keyword evidence="14" id="KW-1185">Reference proteome</keyword>
<dbReference type="InterPro" id="IPR003817">
    <property type="entry name" value="PS_Dcarbxylase"/>
</dbReference>
<protein>
    <recommendedName>
        <fullName evidence="12">Phosphatidylserine decarboxylase proenzyme</fullName>
        <ecNumber evidence="12">4.1.1.65</ecNumber>
    </recommendedName>
    <component>
        <recommendedName>
            <fullName evidence="12">Phosphatidylserine decarboxylase alpha chain</fullName>
        </recommendedName>
    </component>
    <component>
        <recommendedName>
            <fullName evidence="12">Phosphatidylserine decarboxylase beta chain</fullName>
        </recommendedName>
    </component>
</protein>
<dbReference type="PANTHER" id="PTHR10067:SF6">
    <property type="entry name" value="PHOSPHATIDYLSERINE DECARBOXYLASE PROENZYME, MITOCHONDRIAL"/>
    <property type="match status" value="1"/>
</dbReference>
<comment type="subcellular location">
    <subcellularLocation>
        <location evidence="12">Cell membrane</location>
        <topology evidence="12">Peripheral membrane protein</topology>
    </subcellularLocation>
</comment>
<evidence type="ECO:0000313" key="13">
    <source>
        <dbReference type="EMBL" id="MFC0180096.1"/>
    </source>
</evidence>
<sequence length="292" mass="32630">MLNAIKIFLQHILPKQALTVCAGYLAKKELGWFTQLIIKGFIKLYKVDMSEAIHSDPKDYASFNAFFTRALKENMRPFSEKNQELGFPADGQLSQFGDIEGEELIQAKGHTYSLTALLAGNPLLVDAFANGKFATIYLSPKDYHRLHMPCDGVLREMIYVPGSLYSVNLLTAANIPNLFARNERVICIFDTEFGPMAQILVGATIVGSIETVWSGVITPPRDGIIQRYTYPKEGEVDDSLVIKLKKGEEMGRFQLGSTVINLFSEQKVDFSEDLVKGQTTRLGQTFMVKQSN</sequence>
<evidence type="ECO:0000256" key="4">
    <source>
        <dbReference type="ARBA" id="ARBA00022793"/>
    </source>
</evidence>
<dbReference type="HAMAP" id="MF_00662">
    <property type="entry name" value="PS_decarb_PSD_B_type1"/>
    <property type="match status" value="1"/>
</dbReference>
<keyword evidence="5 12" id="KW-0443">Lipid metabolism</keyword>
<evidence type="ECO:0000256" key="8">
    <source>
        <dbReference type="ARBA" id="ARBA00023209"/>
    </source>
</evidence>
<keyword evidence="10 12" id="KW-1208">Phospholipid metabolism</keyword>
<comment type="similarity">
    <text evidence="12">Belongs to the phosphatidylserine decarboxylase family. PSD-B subfamily. Prokaryotic type I sub-subfamily.</text>
</comment>
<evidence type="ECO:0000256" key="9">
    <source>
        <dbReference type="ARBA" id="ARBA00023239"/>
    </source>
</evidence>
<gene>
    <name evidence="13" type="primary">asd</name>
    <name evidence="12" type="synonym">psd</name>
    <name evidence="13" type="ORF">ACFFIT_08390</name>
</gene>
<evidence type="ECO:0000256" key="7">
    <source>
        <dbReference type="ARBA" id="ARBA00023145"/>
    </source>
</evidence>
<reference evidence="13 14" key="1">
    <citation type="submission" date="2024-09" db="EMBL/GenBank/DDBJ databases">
        <authorList>
            <person name="Sun Q."/>
            <person name="Mori K."/>
        </authorList>
    </citation>
    <scope>NUCLEOTIDE SEQUENCE [LARGE SCALE GENOMIC DNA]</scope>
    <source>
        <strain evidence="13 14">CCM 8545</strain>
    </source>
</reference>
<organism evidence="13 14">
    <name type="scientific">Thorsellia kenyensis</name>
    <dbReference type="NCBI Taxonomy" id="1549888"/>
    <lineage>
        <taxon>Bacteria</taxon>
        <taxon>Pseudomonadati</taxon>
        <taxon>Pseudomonadota</taxon>
        <taxon>Gammaproteobacteria</taxon>
        <taxon>Enterobacterales</taxon>
        <taxon>Thorselliaceae</taxon>
        <taxon>Thorsellia</taxon>
    </lineage>
</organism>
<comment type="cofactor">
    <cofactor evidence="12">
        <name>pyruvate</name>
        <dbReference type="ChEBI" id="CHEBI:15361"/>
    </cofactor>
    <text evidence="12">Binds 1 pyruvoyl group covalently per subunit.</text>
</comment>
<dbReference type="EC" id="4.1.1.65" evidence="12"/>
<comment type="caution">
    <text evidence="13">The sequence shown here is derived from an EMBL/GenBank/DDBJ whole genome shotgun (WGS) entry which is preliminary data.</text>
</comment>
<dbReference type="InterPro" id="IPR033177">
    <property type="entry name" value="PSD-B"/>
</dbReference>
<evidence type="ECO:0000256" key="6">
    <source>
        <dbReference type="ARBA" id="ARBA00023136"/>
    </source>
</evidence>
<dbReference type="GO" id="GO:0004609">
    <property type="term" value="F:phosphatidylserine decarboxylase activity"/>
    <property type="evidence" value="ECO:0007669"/>
    <property type="project" value="UniProtKB-EC"/>
</dbReference>
<keyword evidence="6 12" id="KW-0472">Membrane</keyword>
<keyword evidence="11 12" id="KW-0670">Pyruvate</keyword>
<dbReference type="Pfam" id="PF02666">
    <property type="entry name" value="PS_Dcarbxylase"/>
    <property type="match status" value="1"/>
</dbReference>
<name>A0ABV6CAT6_9GAMM</name>
<evidence type="ECO:0000256" key="2">
    <source>
        <dbReference type="ARBA" id="ARBA00022475"/>
    </source>
</evidence>
<evidence type="ECO:0000313" key="14">
    <source>
        <dbReference type="Proteomes" id="UP001589758"/>
    </source>
</evidence>
<evidence type="ECO:0000256" key="12">
    <source>
        <dbReference type="HAMAP-Rule" id="MF_00662"/>
    </source>
</evidence>
<feature type="active site" description="Schiff-base intermediate with substrate; via pyruvic acid; for decarboxylase activity" evidence="12">
    <location>
        <position position="257"/>
    </location>
</feature>
<comment type="pathway">
    <text evidence="1">Lipid metabolism.</text>
</comment>
<dbReference type="InterPro" id="IPR033178">
    <property type="entry name" value="PSD_type1_pro"/>
</dbReference>
<feature type="active site" description="Charge relay system; for autoendoproteolytic cleavage activity" evidence="12">
    <location>
        <position position="147"/>
    </location>
</feature>
<comment type="function">
    <text evidence="12">Catalyzes the formation of phosphatidylethanolamine (PtdEtn) from phosphatidylserine (PtdSer).</text>
</comment>
<feature type="chain" id="PRO_5044931380" description="Phosphatidylserine decarboxylase alpha chain" evidence="12">
    <location>
        <begin position="257"/>
        <end position="292"/>
    </location>
</feature>
<accession>A0ABV6CAT6</accession>
<keyword evidence="4 12" id="KW-0210">Decarboxylase</keyword>
<dbReference type="RefSeq" id="WP_385877208.1">
    <property type="nucleotide sequence ID" value="NZ_JBHLXE010000090.1"/>
</dbReference>
<feature type="active site" description="Charge relay system; for autoendoproteolytic cleavage activity" evidence="12">
    <location>
        <position position="257"/>
    </location>
</feature>
<feature type="active site" description="Charge relay system; for autoendoproteolytic cleavage activity" evidence="12">
    <location>
        <position position="90"/>
    </location>
</feature>
<dbReference type="NCBIfam" id="TIGR00163">
    <property type="entry name" value="PS_decarb"/>
    <property type="match status" value="1"/>
</dbReference>
<evidence type="ECO:0000256" key="5">
    <source>
        <dbReference type="ARBA" id="ARBA00023098"/>
    </source>
</evidence>
<feature type="chain" id="PRO_5044931378" description="Phosphatidylserine decarboxylase beta chain" evidence="12">
    <location>
        <begin position="1"/>
        <end position="256"/>
    </location>
</feature>
<evidence type="ECO:0000256" key="10">
    <source>
        <dbReference type="ARBA" id="ARBA00023264"/>
    </source>
</evidence>
<comment type="PTM">
    <text evidence="12">Is synthesized initially as an inactive proenzyme. Formation of the active enzyme involves a self-maturation process in which the active site pyruvoyl group is generated from an internal serine residue via an autocatalytic post-translational modification. Two non-identical subunits are generated from the proenzyme in this reaction, and the pyruvate is formed at the N-terminus of the alpha chain, which is derived from the carboxyl end of the proenzyme. The autoendoproteolytic cleavage occurs by a canonical serine protease mechanism, in which the side chain hydroxyl group of the serine supplies its oxygen atom to form the C-terminus of the beta chain, while the remainder of the serine residue undergoes an oxidative deamination to produce ammonia and the pyruvoyl prosthetic group on the alpha chain. During this reaction, the Ser that is part of the protease active site of the proenzyme becomes the pyruvoyl prosthetic group, which constitutes an essential element of the active site of the mature decarboxylase.</text>
</comment>
<keyword evidence="2 12" id="KW-1003">Cell membrane</keyword>
<evidence type="ECO:0000256" key="11">
    <source>
        <dbReference type="ARBA" id="ARBA00023317"/>
    </source>
</evidence>
<proteinExistence type="inferred from homology"/>
<comment type="subunit">
    <text evidence="12">Heterodimer of a large membrane-associated beta subunit and a small pyruvoyl-containing alpha subunit.</text>
</comment>
<feature type="site" description="Cleavage (non-hydrolytic); by autocatalysis" evidence="12">
    <location>
        <begin position="256"/>
        <end position="257"/>
    </location>
</feature>